<protein>
    <submittedName>
        <fullName evidence="4">Thioesterase</fullName>
    </submittedName>
</protein>
<evidence type="ECO:0000313" key="5">
    <source>
        <dbReference type="Proteomes" id="UP000179627"/>
    </source>
</evidence>
<evidence type="ECO:0000313" key="4">
    <source>
        <dbReference type="EMBL" id="OHV40346.1"/>
    </source>
</evidence>
<dbReference type="PANTHER" id="PTHR21660:SF1">
    <property type="entry name" value="ACYL-COENZYME A THIOESTERASE 13"/>
    <property type="match status" value="1"/>
</dbReference>
<dbReference type="Pfam" id="PF03061">
    <property type="entry name" value="4HBT"/>
    <property type="match status" value="1"/>
</dbReference>
<dbReference type="AlphaFoldDB" id="A0A1S1R366"/>
<evidence type="ECO:0000256" key="2">
    <source>
        <dbReference type="ARBA" id="ARBA00022801"/>
    </source>
</evidence>
<comment type="similarity">
    <text evidence="1">Belongs to the thioesterase PaaI family.</text>
</comment>
<sequence length="258" mass="26354">MSNAGDVSHVVRELGLDFSIDGGVATGHAAVFGELCVPGATALRTSVLATWADVVTGLLALNLTVPRPALTLDLDVQVLEPAEIGDTISVEARTVKAGRTVLVCEARFRNETSGALSAVCHASFVASPNPGHVISRRFLAGLAEGPSRLPVPLAERVGSVVVAPGTAEVPRRVDGLNSGGAIQGGLVAFAAEEAAASSVGEPVVLTALGLRYLRPFSVGPARAVADRYGEVCLVHLTDVGTGRLGAVATARLTDAKPR</sequence>
<evidence type="ECO:0000256" key="1">
    <source>
        <dbReference type="ARBA" id="ARBA00008324"/>
    </source>
</evidence>
<proteinExistence type="inferred from homology"/>
<keyword evidence="5" id="KW-1185">Reference proteome</keyword>
<feature type="domain" description="Thioesterase" evidence="3">
    <location>
        <begin position="47"/>
        <end position="113"/>
    </location>
</feature>
<dbReference type="Proteomes" id="UP000179627">
    <property type="component" value="Unassembled WGS sequence"/>
</dbReference>
<accession>A0A1S1R366</accession>
<organism evidence="4 5">
    <name type="scientific">Parafrankia colletiae</name>
    <dbReference type="NCBI Taxonomy" id="573497"/>
    <lineage>
        <taxon>Bacteria</taxon>
        <taxon>Bacillati</taxon>
        <taxon>Actinomycetota</taxon>
        <taxon>Actinomycetes</taxon>
        <taxon>Frankiales</taxon>
        <taxon>Frankiaceae</taxon>
        <taxon>Parafrankia</taxon>
    </lineage>
</organism>
<keyword evidence="2" id="KW-0378">Hydrolase</keyword>
<reference evidence="5" key="1">
    <citation type="submission" date="2016-07" db="EMBL/GenBank/DDBJ databases">
        <title>Sequence Frankia sp. strain CcI1.17.</title>
        <authorList>
            <person name="Ghodhbane-Gtari F."/>
            <person name="Swanson E."/>
            <person name="Gueddou A."/>
            <person name="Morris K."/>
            <person name="Hezbri K."/>
            <person name="Ktari A."/>
            <person name="Nouioui I."/>
            <person name="Abebe-Akele F."/>
            <person name="Simpson S."/>
            <person name="Thomas K."/>
            <person name="Gtari M."/>
            <person name="Tisa L.S."/>
            <person name="Hurst S."/>
        </authorList>
    </citation>
    <scope>NUCLEOTIDE SEQUENCE [LARGE SCALE GENOMIC DNA]</scope>
    <source>
        <strain evidence="5">Cc1.17</strain>
    </source>
</reference>
<dbReference type="Gene3D" id="3.10.129.10">
    <property type="entry name" value="Hotdog Thioesterase"/>
    <property type="match status" value="2"/>
</dbReference>
<dbReference type="PANTHER" id="PTHR21660">
    <property type="entry name" value="THIOESTERASE SUPERFAMILY MEMBER-RELATED"/>
    <property type="match status" value="1"/>
</dbReference>
<dbReference type="GO" id="GO:0047617">
    <property type="term" value="F:fatty acyl-CoA hydrolase activity"/>
    <property type="evidence" value="ECO:0007669"/>
    <property type="project" value="InterPro"/>
</dbReference>
<dbReference type="InterPro" id="IPR039298">
    <property type="entry name" value="ACOT13"/>
</dbReference>
<dbReference type="SUPFAM" id="SSF54637">
    <property type="entry name" value="Thioesterase/thiol ester dehydrase-isomerase"/>
    <property type="match status" value="2"/>
</dbReference>
<dbReference type="EMBL" id="MBLM01000080">
    <property type="protein sequence ID" value="OHV40346.1"/>
    <property type="molecule type" value="Genomic_DNA"/>
</dbReference>
<gene>
    <name evidence="4" type="ORF">CC117_14000</name>
</gene>
<dbReference type="InterPro" id="IPR029069">
    <property type="entry name" value="HotDog_dom_sf"/>
</dbReference>
<dbReference type="InterPro" id="IPR006683">
    <property type="entry name" value="Thioestr_dom"/>
</dbReference>
<name>A0A1S1R366_9ACTN</name>
<comment type="caution">
    <text evidence="4">The sequence shown here is derived from an EMBL/GenBank/DDBJ whole genome shotgun (WGS) entry which is preliminary data.</text>
</comment>
<evidence type="ECO:0000259" key="3">
    <source>
        <dbReference type="Pfam" id="PF03061"/>
    </source>
</evidence>
<dbReference type="OrthoDB" id="4528430at2"/>